<feature type="domain" description="Alpha-D-phosphohexomutase alpha/beta/alpha" evidence="7">
    <location>
        <begin position="15"/>
        <end position="124"/>
    </location>
</feature>
<dbReference type="InterPro" id="IPR005844">
    <property type="entry name" value="A-D-PHexomutase_a/b/a-I"/>
</dbReference>
<dbReference type="Pfam" id="PF02878">
    <property type="entry name" value="PGM_PMM_I"/>
    <property type="match status" value="1"/>
</dbReference>
<accession>A0A7C2BJZ9</accession>
<comment type="caution">
    <text evidence="8">The sequence shown here is derived from an EMBL/GenBank/DDBJ whole genome shotgun (WGS) entry which is preliminary data.</text>
</comment>
<gene>
    <name evidence="8" type="ORF">ENP55_01435</name>
</gene>
<dbReference type="SUPFAM" id="SSF53738">
    <property type="entry name" value="Phosphoglucomutase, first 3 domains"/>
    <property type="match status" value="1"/>
</dbReference>
<keyword evidence="4" id="KW-0479">Metal-binding</keyword>
<evidence type="ECO:0000256" key="4">
    <source>
        <dbReference type="ARBA" id="ARBA00022723"/>
    </source>
</evidence>
<dbReference type="GO" id="GO:0016868">
    <property type="term" value="F:intramolecular phosphotransferase activity"/>
    <property type="evidence" value="ECO:0007669"/>
    <property type="project" value="InterPro"/>
</dbReference>
<protein>
    <submittedName>
        <fullName evidence="8">Phosphoglucomutase</fullName>
    </submittedName>
</protein>
<dbReference type="PANTHER" id="PTHR43771">
    <property type="entry name" value="PHOSPHOMANNOMUTASE"/>
    <property type="match status" value="1"/>
</dbReference>
<keyword evidence="6" id="KW-0413">Isomerase</keyword>
<evidence type="ECO:0000256" key="6">
    <source>
        <dbReference type="ARBA" id="ARBA00023235"/>
    </source>
</evidence>
<dbReference type="PANTHER" id="PTHR43771:SF2">
    <property type="entry name" value="PHOSPHOMANNOMUTASE_PHOSPHOGLUCOMUTASE"/>
    <property type="match status" value="1"/>
</dbReference>
<evidence type="ECO:0000313" key="8">
    <source>
        <dbReference type="EMBL" id="HEF86972.1"/>
    </source>
</evidence>
<dbReference type="AlphaFoldDB" id="A0A7C2BJZ9"/>
<keyword evidence="3" id="KW-0597">Phosphoprotein</keyword>
<evidence type="ECO:0000256" key="5">
    <source>
        <dbReference type="ARBA" id="ARBA00022842"/>
    </source>
</evidence>
<name>A0A7C2BJZ9_9CREN</name>
<sequence>MLRIERERLIGKPVDEVTLEDVTGLGALLGEYFGGERTLFVSGRDFYPASRMFKRALTAGLMSSGVEVLDFHESINGEIAFSIKRFGARGGFSIIQDPYDPVRIMIRVFKAPGVEIVGGELEKIISKGRTLQMGEKKVGWVNYAEYIHKLYVSALTSFVKTDVIIDEKLSIVAGSSRGALDIVLPELFTSIKTDSIVFSTRKMIEERTGYPLTNEMLKTSRIVNALNADLGVIFNNDASSITVYTKKTGFLLPEELGIILLSRYRPGSKVLLDKWWNSKYVEEIESNYSVIKASGEEDFFTKLRKEQPVLALNGKGEVVIPLFSLGYDGLLGFMALLEAISLSDRSLWDKIVENRARVIGERFSCLDLESIMKMCVEMGTRCVKFAEGVRVERNNTVYTYLYDPDGDCFREIE</sequence>
<dbReference type="GO" id="GO:0005975">
    <property type="term" value="P:carbohydrate metabolic process"/>
    <property type="evidence" value="ECO:0007669"/>
    <property type="project" value="InterPro"/>
</dbReference>
<organism evidence="8">
    <name type="scientific">Thermosphaera aggregans</name>
    <dbReference type="NCBI Taxonomy" id="54254"/>
    <lineage>
        <taxon>Archaea</taxon>
        <taxon>Thermoproteota</taxon>
        <taxon>Thermoprotei</taxon>
        <taxon>Desulfurococcales</taxon>
        <taxon>Desulfurococcaceae</taxon>
        <taxon>Thermosphaera</taxon>
    </lineage>
</organism>
<dbReference type="EMBL" id="DSJT01000005">
    <property type="protein sequence ID" value="HEF86972.1"/>
    <property type="molecule type" value="Genomic_DNA"/>
</dbReference>
<evidence type="ECO:0000256" key="2">
    <source>
        <dbReference type="ARBA" id="ARBA00010231"/>
    </source>
</evidence>
<proteinExistence type="inferred from homology"/>
<evidence type="ECO:0000259" key="7">
    <source>
        <dbReference type="Pfam" id="PF02878"/>
    </source>
</evidence>
<reference evidence="8" key="1">
    <citation type="journal article" date="2020" name="mSystems">
        <title>Genome- and Community-Level Interaction Insights into Carbon Utilization and Element Cycling Functions of Hydrothermarchaeota in Hydrothermal Sediment.</title>
        <authorList>
            <person name="Zhou Z."/>
            <person name="Liu Y."/>
            <person name="Xu W."/>
            <person name="Pan J."/>
            <person name="Luo Z.H."/>
            <person name="Li M."/>
        </authorList>
    </citation>
    <scope>NUCLEOTIDE SEQUENCE [LARGE SCALE GENOMIC DNA]</scope>
    <source>
        <strain evidence="8">SpSt-23</strain>
    </source>
</reference>
<comment type="similarity">
    <text evidence="2">Belongs to the phosphohexose mutase family.</text>
</comment>
<comment type="cofactor">
    <cofactor evidence="1">
        <name>Mg(2+)</name>
        <dbReference type="ChEBI" id="CHEBI:18420"/>
    </cofactor>
</comment>
<keyword evidence="5" id="KW-0460">Magnesium</keyword>
<dbReference type="InterPro" id="IPR016055">
    <property type="entry name" value="A-D-PHexomutase_a/b/a-I/II/III"/>
</dbReference>
<dbReference type="GO" id="GO:0046872">
    <property type="term" value="F:metal ion binding"/>
    <property type="evidence" value="ECO:0007669"/>
    <property type="project" value="UniProtKB-KW"/>
</dbReference>
<dbReference type="Gene3D" id="3.40.120.10">
    <property type="entry name" value="Alpha-D-Glucose-1,6-Bisphosphate, subunit A, domain 3"/>
    <property type="match status" value="3"/>
</dbReference>
<evidence type="ECO:0000256" key="3">
    <source>
        <dbReference type="ARBA" id="ARBA00022553"/>
    </source>
</evidence>
<evidence type="ECO:0000256" key="1">
    <source>
        <dbReference type="ARBA" id="ARBA00001946"/>
    </source>
</evidence>